<name>A0ABU5IXL1_9BACI</name>
<dbReference type="InterPro" id="IPR007527">
    <property type="entry name" value="Znf_SWIM"/>
</dbReference>
<evidence type="ECO:0000313" key="4">
    <source>
        <dbReference type="Proteomes" id="UP001290455"/>
    </source>
</evidence>
<evidence type="ECO:0000256" key="1">
    <source>
        <dbReference type="PROSITE-ProRule" id="PRU00325"/>
    </source>
</evidence>
<keyword evidence="1" id="KW-0863">Zinc-finger</keyword>
<keyword evidence="1" id="KW-0862">Zinc</keyword>
<keyword evidence="4" id="KW-1185">Reference proteome</keyword>
<accession>A0ABU5IXL1</accession>
<dbReference type="Pfam" id="PF04434">
    <property type="entry name" value="SWIM"/>
    <property type="match status" value="1"/>
</dbReference>
<reference evidence="3 4" key="1">
    <citation type="submission" date="2023-11" db="EMBL/GenBank/DDBJ databases">
        <title>Bacillus jintuensis, isolated from a mudflat on the Beibu Gulf coast.</title>
        <authorList>
            <person name="Li M."/>
        </authorList>
    </citation>
    <scope>NUCLEOTIDE SEQUENCE [LARGE SCALE GENOMIC DNA]</scope>
    <source>
        <strain evidence="3 4">31A1R</strain>
    </source>
</reference>
<keyword evidence="1" id="KW-0479">Metal-binding</keyword>
<comment type="caution">
    <text evidence="3">The sequence shown here is derived from an EMBL/GenBank/DDBJ whole genome shotgun (WGS) entry which is preliminary data.</text>
</comment>
<dbReference type="Proteomes" id="UP001290455">
    <property type="component" value="Unassembled WGS sequence"/>
</dbReference>
<evidence type="ECO:0000313" key="3">
    <source>
        <dbReference type="EMBL" id="MDZ5471856.1"/>
    </source>
</evidence>
<evidence type="ECO:0000259" key="2">
    <source>
        <dbReference type="PROSITE" id="PS50966"/>
    </source>
</evidence>
<feature type="domain" description="SWIM-type" evidence="2">
    <location>
        <begin position="66"/>
        <end position="99"/>
    </location>
</feature>
<organism evidence="3 4">
    <name type="scientific">Robertmurraya mangrovi</name>
    <dbReference type="NCBI Taxonomy" id="3098077"/>
    <lineage>
        <taxon>Bacteria</taxon>
        <taxon>Bacillati</taxon>
        <taxon>Bacillota</taxon>
        <taxon>Bacilli</taxon>
        <taxon>Bacillales</taxon>
        <taxon>Bacillaceae</taxon>
        <taxon>Robertmurraya</taxon>
    </lineage>
</organism>
<dbReference type="EMBL" id="JAXOFX010000004">
    <property type="protein sequence ID" value="MDZ5471856.1"/>
    <property type="molecule type" value="Genomic_DNA"/>
</dbReference>
<proteinExistence type="predicted"/>
<dbReference type="RefSeq" id="WP_322446146.1">
    <property type="nucleotide sequence ID" value="NZ_JAXOFX010000004.1"/>
</dbReference>
<gene>
    <name evidence="3" type="ORF">SM124_08850</name>
</gene>
<sequence length="540" mass="64327">MPEIPEKYQRLLEEAATEFNSILRSDIEEEVKLVQKGLLLYRQGLVTKLKFENESVLATVQDVTPVQVSLDLNFLRMSECSCPQEDFCRHQLAVFFAAYSHIGSVTEWVEKWRQPIAAKKSAQVWGLQRAKDLLKSTGVLKPNYEKWKETFDESFLAIIQGLKDPKPYVISDLFSIYIKRLTAGAPVEQEWKNLYLLVAYIHSFHKLLHLSMELGHSRSDMKRYYQDIFFSIIDHIEEYIGRLSVQALPFAFDEFIEKMKDDSTVLLTDELELEYERTQLYMTLWTQLFKKKNWREDELQKLEGYFKRMDSIPLRVGIIHQHLLLKRDEEALIMIKDIKNHITPYMLVWLDYIRLQKDNKRMGPYIEEFISQLRGYLAELGDTYACFDFTRWANRIISSYCTETNKMDLYEKALLQTLPYSFRDYEDLLFTQRSFEKWGELQAFIGLDMTSISKDKIKELQKENPEVLLPLYHQSIQKHISFKNRGNYRQAVRELKKIKTIYKKLKRLDDWEYFFQSLLERTKRLRAFHEECQRGKLINA</sequence>
<dbReference type="PROSITE" id="PS50966">
    <property type="entry name" value="ZF_SWIM"/>
    <property type="match status" value="1"/>
</dbReference>
<protein>
    <submittedName>
        <fullName evidence="3">SWIM zinc finger family protein</fullName>
    </submittedName>
</protein>